<reference evidence="2 3" key="1">
    <citation type="submission" date="2020-02" db="EMBL/GenBank/DDBJ databases">
        <title>Genomic and physiological characterization of two novel Nitrospinaceae genera.</title>
        <authorList>
            <person name="Mueller A.J."/>
            <person name="Jung M.-Y."/>
            <person name="Strachan C.R."/>
            <person name="Herbold C.W."/>
            <person name="Kirkegaard R.H."/>
            <person name="Daims H."/>
        </authorList>
    </citation>
    <scope>NUCLEOTIDE SEQUENCE [LARGE SCALE GENOMIC DNA]</scope>
    <source>
        <strain evidence="2">EB</strain>
    </source>
</reference>
<protein>
    <submittedName>
        <fullName evidence="2">Uncharacterized protein</fullName>
    </submittedName>
</protein>
<sequence>MTRIRLQHLKPGMLISEDAQTNLGKVVLSRGTRLGQDDIQTLKAWGIPEVDILDPGSEPAGRGNEPLSNSPEVSEEIISQVKVLFAKSNIDHPAIQELQRLAIHSRLP</sequence>
<evidence type="ECO:0000313" key="2">
    <source>
        <dbReference type="EMBL" id="QPJ62558.1"/>
    </source>
</evidence>
<accession>A0A7T0BX70</accession>
<dbReference type="Proteomes" id="UP000594688">
    <property type="component" value="Chromosome"/>
</dbReference>
<organism evidence="2 3">
    <name type="scientific">Candidatus Nitronauta litoralis</name>
    <dbReference type="NCBI Taxonomy" id="2705533"/>
    <lineage>
        <taxon>Bacteria</taxon>
        <taxon>Pseudomonadati</taxon>
        <taxon>Nitrospinota/Tectimicrobiota group</taxon>
        <taxon>Nitrospinota</taxon>
        <taxon>Nitrospinia</taxon>
        <taxon>Nitrospinales</taxon>
        <taxon>Nitrospinaceae</taxon>
        <taxon>Candidatus Nitronauta</taxon>
    </lineage>
</organism>
<dbReference type="KEGG" id="nli:G3M70_12020"/>
<dbReference type="EMBL" id="CP048685">
    <property type="protein sequence ID" value="QPJ62558.1"/>
    <property type="molecule type" value="Genomic_DNA"/>
</dbReference>
<evidence type="ECO:0000313" key="3">
    <source>
        <dbReference type="Proteomes" id="UP000594688"/>
    </source>
</evidence>
<evidence type="ECO:0000256" key="1">
    <source>
        <dbReference type="SAM" id="MobiDB-lite"/>
    </source>
</evidence>
<gene>
    <name evidence="2" type="ORF">G3M70_12020</name>
</gene>
<feature type="region of interest" description="Disordered" evidence="1">
    <location>
        <begin position="54"/>
        <end position="73"/>
    </location>
</feature>
<proteinExistence type="predicted"/>
<dbReference type="AlphaFoldDB" id="A0A7T0BX70"/>
<name>A0A7T0BX70_9BACT</name>